<evidence type="ECO:0008006" key="4">
    <source>
        <dbReference type="Google" id="ProtNLM"/>
    </source>
</evidence>
<evidence type="ECO:0000313" key="3">
    <source>
        <dbReference type="Proteomes" id="UP001432322"/>
    </source>
</evidence>
<feature type="non-terminal residue" evidence="2">
    <location>
        <position position="1"/>
    </location>
</feature>
<keyword evidence="1" id="KW-0472">Membrane</keyword>
<keyword evidence="3" id="KW-1185">Reference proteome</keyword>
<reference evidence="2" key="1">
    <citation type="submission" date="2023-10" db="EMBL/GenBank/DDBJ databases">
        <title>Genome assembly of Pristionchus species.</title>
        <authorList>
            <person name="Yoshida K."/>
            <person name="Sommer R.J."/>
        </authorList>
    </citation>
    <scope>NUCLEOTIDE SEQUENCE</scope>
    <source>
        <strain evidence="2">RS5133</strain>
    </source>
</reference>
<gene>
    <name evidence="2" type="ORF">PFISCL1PPCAC_6441</name>
</gene>
<keyword evidence="1" id="KW-0812">Transmembrane</keyword>
<feature type="non-terminal residue" evidence="2">
    <location>
        <position position="68"/>
    </location>
</feature>
<sequence>RKLKCRKISMNSIVITSNRSFSMGTLLFSVISGLLTFPFSFYVYYRILTMAEYRKSTAFRIIVANGFM</sequence>
<dbReference type="Proteomes" id="UP001432322">
    <property type="component" value="Unassembled WGS sequence"/>
</dbReference>
<evidence type="ECO:0000313" key="2">
    <source>
        <dbReference type="EMBL" id="GMT15144.1"/>
    </source>
</evidence>
<evidence type="ECO:0000256" key="1">
    <source>
        <dbReference type="SAM" id="Phobius"/>
    </source>
</evidence>
<proteinExistence type="predicted"/>
<name>A0AAV5VBH1_9BILA</name>
<dbReference type="AlphaFoldDB" id="A0AAV5VBH1"/>
<organism evidence="2 3">
    <name type="scientific">Pristionchus fissidentatus</name>
    <dbReference type="NCBI Taxonomy" id="1538716"/>
    <lineage>
        <taxon>Eukaryota</taxon>
        <taxon>Metazoa</taxon>
        <taxon>Ecdysozoa</taxon>
        <taxon>Nematoda</taxon>
        <taxon>Chromadorea</taxon>
        <taxon>Rhabditida</taxon>
        <taxon>Rhabditina</taxon>
        <taxon>Diplogasteromorpha</taxon>
        <taxon>Diplogasteroidea</taxon>
        <taxon>Neodiplogasteridae</taxon>
        <taxon>Pristionchus</taxon>
    </lineage>
</organism>
<keyword evidence="1" id="KW-1133">Transmembrane helix</keyword>
<accession>A0AAV5VBH1</accession>
<dbReference type="EMBL" id="BTSY01000002">
    <property type="protein sequence ID" value="GMT15144.1"/>
    <property type="molecule type" value="Genomic_DNA"/>
</dbReference>
<protein>
    <recommendedName>
        <fullName evidence="4">G protein-coupled receptor</fullName>
    </recommendedName>
</protein>
<feature type="transmembrane region" description="Helical" evidence="1">
    <location>
        <begin position="21"/>
        <end position="45"/>
    </location>
</feature>
<comment type="caution">
    <text evidence="2">The sequence shown here is derived from an EMBL/GenBank/DDBJ whole genome shotgun (WGS) entry which is preliminary data.</text>
</comment>